<sequence length="389" mass="43590">MERRKKVLAVTGARSEYDLLVSVYEKLANDNRFDFSIVVTGPHLSDNFGYTARYVENDGFKIEDYIFNLLDTNSKVGRISSIGYQIPALAQTFLRVKPDIILVAGDREEAISVTMTAAFLNIAVAHFFGGDIAKDGNIDNSVRYAASKFAHLHFPSLEAHKENLIRLGEDEWRINVVGNPALDRFVNTPYVSKEELSKRLDFNVVDEAYFVLIQHSIITEVEDQEKHIQETLIAIQKSGVKCFINYPNSDPGNYAIVEAYKDYSAKYPEQFMLFQNLDRITYVNLLRHATCLLGNSSSGLLEAPSLGLPAINIGSRQRGRACGSNVIFVNNEESEISRAIDKVLTDDEFLAGVATKYNPYGDGNASEKIVKILAELEVNDTLIYKNITY</sequence>
<dbReference type="PANTHER" id="PTHR43174:SF3">
    <property type="entry name" value="UDP-N-ACETYLGLUCOSAMINE 2-EPIMERASE"/>
    <property type="match status" value="1"/>
</dbReference>
<gene>
    <name evidence="2" type="ORF">SAMN04487941_1531</name>
</gene>
<evidence type="ECO:0000259" key="1">
    <source>
        <dbReference type="Pfam" id="PF02350"/>
    </source>
</evidence>
<proteinExistence type="predicted"/>
<keyword evidence="3" id="KW-1185">Reference proteome</keyword>
<dbReference type="InterPro" id="IPR003331">
    <property type="entry name" value="UDP_GlcNAc_Epimerase_2_dom"/>
</dbReference>
<dbReference type="InterPro" id="IPR020004">
    <property type="entry name" value="UDP-GlcNAc_Epase"/>
</dbReference>
<dbReference type="Proteomes" id="UP000182491">
    <property type="component" value="Unassembled WGS sequence"/>
</dbReference>
<accession>A0A1I7H5V0</accession>
<dbReference type="SUPFAM" id="SSF53756">
    <property type="entry name" value="UDP-Glycosyltransferase/glycogen phosphorylase"/>
    <property type="match status" value="1"/>
</dbReference>
<evidence type="ECO:0000313" key="3">
    <source>
        <dbReference type="Proteomes" id="UP000182491"/>
    </source>
</evidence>
<dbReference type="Gene3D" id="3.40.50.2000">
    <property type="entry name" value="Glycogen Phosphorylase B"/>
    <property type="match status" value="2"/>
</dbReference>
<dbReference type="EMBL" id="FPCA01000001">
    <property type="protein sequence ID" value="SFU56039.1"/>
    <property type="molecule type" value="Genomic_DNA"/>
</dbReference>
<dbReference type="AlphaFoldDB" id="A0A1I7H5V0"/>
<name>A0A1I7H5V0_9BACT</name>
<dbReference type="RefSeq" id="WP_068836819.1">
    <property type="nucleotide sequence ID" value="NZ_BMXC01000001.1"/>
</dbReference>
<dbReference type="NCBIfam" id="TIGR03568">
    <property type="entry name" value="NeuC_NnaA"/>
    <property type="match status" value="1"/>
</dbReference>
<dbReference type="GO" id="GO:0006047">
    <property type="term" value="P:UDP-N-acetylglucosamine metabolic process"/>
    <property type="evidence" value="ECO:0007669"/>
    <property type="project" value="InterPro"/>
</dbReference>
<dbReference type="InterPro" id="IPR029767">
    <property type="entry name" value="WecB-like"/>
</dbReference>
<organism evidence="2 3">
    <name type="scientific">Pontibacter akesuensis</name>
    <dbReference type="NCBI Taxonomy" id="388950"/>
    <lineage>
        <taxon>Bacteria</taxon>
        <taxon>Pseudomonadati</taxon>
        <taxon>Bacteroidota</taxon>
        <taxon>Cytophagia</taxon>
        <taxon>Cytophagales</taxon>
        <taxon>Hymenobacteraceae</taxon>
        <taxon>Pontibacter</taxon>
    </lineage>
</organism>
<dbReference type="STRING" id="388950.GCA_001611675_00629"/>
<reference evidence="3" key="1">
    <citation type="submission" date="2016-10" db="EMBL/GenBank/DDBJ databases">
        <authorList>
            <person name="Varghese N."/>
        </authorList>
    </citation>
    <scope>NUCLEOTIDE SEQUENCE [LARGE SCALE GENOMIC DNA]</scope>
    <source>
        <strain evidence="3">DSM 18820</strain>
    </source>
</reference>
<dbReference type="GO" id="GO:0004553">
    <property type="term" value="F:hydrolase activity, hydrolyzing O-glycosyl compounds"/>
    <property type="evidence" value="ECO:0007669"/>
    <property type="project" value="InterPro"/>
</dbReference>
<evidence type="ECO:0000313" key="2">
    <source>
        <dbReference type="EMBL" id="SFU56039.1"/>
    </source>
</evidence>
<dbReference type="OrthoDB" id="9803238at2"/>
<protein>
    <submittedName>
        <fullName evidence="2">GDP/UDP-N,N'-diacetylbacillosamine 2-epimerase (Hydrolysing)</fullName>
    </submittedName>
</protein>
<dbReference type="PANTHER" id="PTHR43174">
    <property type="entry name" value="UDP-N-ACETYLGLUCOSAMINE 2-EPIMERASE"/>
    <property type="match status" value="1"/>
</dbReference>
<dbReference type="Pfam" id="PF02350">
    <property type="entry name" value="Epimerase_2"/>
    <property type="match status" value="1"/>
</dbReference>
<feature type="domain" description="UDP-N-acetylglucosamine 2-epimerase" evidence="1">
    <location>
        <begin position="26"/>
        <end position="373"/>
    </location>
</feature>